<dbReference type="Proteomes" id="UP000018168">
    <property type="component" value="Unassembled WGS sequence"/>
</dbReference>
<evidence type="ECO:0000313" key="1">
    <source>
        <dbReference type="EMBL" id="CDC04623.1"/>
    </source>
</evidence>
<dbReference type="AlphaFoldDB" id="R6MY20"/>
<gene>
    <name evidence="1" type="ORF">BN578_00158</name>
</gene>
<protein>
    <submittedName>
        <fullName evidence="1">Uncharacterized protein</fullName>
    </submittedName>
</protein>
<name>R6MY20_9FIRM</name>
<evidence type="ECO:0000313" key="2">
    <source>
        <dbReference type="Proteomes" id="UP000018168"/>
    </source>
</evidence>
<organism evidence="1 2">
    <name type="scientific">[Clostridium] leptum CAG:27</name>
    <dbReference type="NCBI Taxonomy" id="1263068"/>
    <lineage>
        <taxon>Bacteria</taxon>
        <taxon>Bacillati</taxon>
        <taxon>Bacillota</taxon>
        <taxon>Clostridia</taxon>
        <taxon>Eubacteriales</taxon>
        <taxon>Oscillospiraceae</taxon>
        <taxon>Oscillospiraceae incertae sedis</taxon>
    </lineage>
</organism>
<proteinExistence type="predicted"/>
<comment type="caution">
    <text evidence="1">The sequence shown here is derived from an EMBL/GenBank/DDBJ whole genome shotgun (WGS) entry which is preliminary data.</text>
</comment>
<sequence length="35" mass="3772">MFKKCPVFFLLSSDGVPVDCVPVIMGNVSGPVLFQ</sequence>
<accession>R6MY20</accession>
<dbReference type="EMBL" id="CBEP010000069">
    <property type="protein sequence ID" value="CDC04623.1"/>
    <property type="molecule type" value="Genomic_DNA"/>
</dbReference>
<reference evidence="1" key="1">
    <citation type="submission" date="2012-11" db="EMBL/GenBank/DDBJ databases">
        <title>Dependencies among metagenomic species, viruses, plasmids and units of genetic variation.</title>
        <authorList>
            <person name="Nielsen H.B."/>
            <person name="Almeida M."/>
            <person name="Juncker A.S."/>
            <person name="Rasmussen S."/>
            <person name="Li J."/>
            <person name="Sunagawa S."/>
            <person name="Plichta D."/>
            <person name="Gautier L."/>
            <person name="Le Chatelier E."/>
            <person name="Peletier E."/>
            <person name="Bonde I."/>
            <person name="Nielsen T."/>
            <person name="Manichanh C."/>
            <person name="Arumugam M."/>
            <person name="Batto J."/>
            <person name="Santos M.B.Q.D."/>
            <person name="Blom N."/>
            <person name="Borruel N."/>
            <person name="Burgdorf K.S."/>
            <person name="Boumezbeur F."/>
            <person name="Casellas F."/>
            <person name="Dore J."/>
            <person name="Guarner F."/>
            <person name="Hansen T."/>
            <person name="Hildebrand F."/>
            <person name="Kaas R.S."/>
            <person name="Kennedy S."/>
            <person name="Kristiansen K."/>
            <person name="Kultima J.R."/>
            <person name="Leonard P."/>
            <person name="Levenez F."/>
            <person name="Lund O."/>
            <person name="Moumen B."/>
            <person name="Le Paslier D."/>
            <person name="Pons N."/>
            <person name="Pedersen O."/>
            <person name="Prifti E."/>
            <person name="Qin J."/>
            <person name="Raes J."/>
            <person name="Tap J."/>
            <person name="Tims S."/>
            <person name="Ussery D.W."/>
            <person name="Yamada T."/>
            <person name="MetaHit consortium"/>
            <person name="Renault P."/>
            <person name="Sicheritz-Ponten T."/>
            <person name="Bork P."/>
            <person name="Wang J."/>
            <person name="Brunak S."/>
            <person name="Ehrlich S.D."/>
        </authorList>
    </citation>
    <scope>NUCLEOTIDE SEQUENCE [LARGE SCALE GENOMIC DNA]</scope>
</reference>